<evidence type="ECO:0000256" key="5">
    <source>
        <dbReference type="ARBA" id="ARBA00022603"/>
    </source>
</evidence>
<gene>
    <name evidence="22" type="ORF">LA76x_1186</name>
</gene>
<evidence type="ECO:0000256" key="14">
    <source>
        <dbReference type="ARBA" id="ARBA00050401"/>
    </source>
</evidence>
<dbReference type="GO" id="GO:0008168">
    <property type="term" value="F:methyltransferase activity"/>
    <property type="evidence" value="ECO:0007669"/>
    <property type="project" value="UniProtKB-KW"/>
</dbReference>
<evidence type="ECO:0000256" key="12">
    <source>
        <dbReference type="ARBA" id="ARBA00023136"/>
    </source>
</evidence>
<evidence type="ECO:0000256" key="7">
    <source>
        <dbReference type="ARBA" id="ARBA00022679"/>
    </source>
</evidence>
<evidence type="ECO:0000256" key="6">
    <source>
        <dbReference type="ARBA" id="ARBA00022670"/>
    </source>
</evidence>
<dbReference type="PANTHER" id="PTHR30487:SF0">
    <property type="entry name" value="PREPILIN LEADER PEPTIDASE_N-METHYLTRANSFERASE-RELATED"/>
    <property type="match status" value="1"/>
</dbReference>
<sequence length="295" mass="32926">MAFLDQNPGLGYPLAAGFGLLLGSFLNVVILRLPKRLMWQWKKDAREILELPEVYDPPPPGIVVERSHCPHCKHQLSWYENIPVFSYLVLRGRCRSCKTPISIQYPAVELLTMLLMVACVWRFGFGWQGFGAMVFTGFLIAMSGIDFKTQLLPDQLTLPLMWLGIVASSDNLYFQTKPAVLGAIAGYMSLWLVNWVYKQYQVVVRRVKDPHEGMGHGDFKLLAAIGAWVGLKGVLPTILLSSFVGAVIGSIWLAVKGRDMGIPIPFGPYLAIAGWLTFFWGESLLQAYLQFSGLA</sequence>
<keyword evidence="5 18" id="KW-0489">Methyltransferase</keyword>
<dbReference type="KEGG" id="lab:LA76x_1186"/>
<keyword evidence="10 18" id="KW-0378">Hydrolase</keyword>
<evidence type="ECO:0000256" key="16">
    <source>
        <dbReference type="ARBA" id="ARBA00071870"/>
    </source>
</evidence>
<evidence type="ECO:0000256" key="10">
    <source>
        <dbReference type="ARBA" id="ARBA00022801"/>
    </source>
</evidence>
<keyword evidence="11 19" id="KW-1133">Transmembrane helix</keyword>
<dbReference type="STRING" id="84531.LA76x_1186"/>
<dbReference type="InterPro" id="IPR010627">
    <property type="entry name" value="Prepilin_pept_A24_N"/>
</dbReference>
<feature type="transmembrane region" description="Helical" evidence="19">
    <location>
        <begin position="180"/>
        <end position="200"/>
    </location>
</feature>
<dbReference type="Pfam" id="PF01478">
    <property type="entry name" value="Peptidase_A24"/>
    <property type="match status" value="1"/>
</dbReference>
<dbReference type="Gene3D" id="1.20.120.1220">
    <property type="match status" value="1"/>
</dbReference>
<dbReference type="GO" id="GO:0004190">
    <property type="term" value="F:aspartic-type endopeptidase activity"/>
    <property type="evidence" value="ECO:0007669"/>
    <property type="project" value="UniProtKB-EC"/>
</dbReference>
<dbReference type="RefSeq" id="WP_057916947.1">
    <property type="nucleotide sequence ID" value="NZ_CP011129.1"/>
</dbReference>
<dbReference type="EC" id="2.1.1.-" evidence="18"/>
<keyword evidence="4" id="KW-0997">Cell inner membrane</keyword>
<keyword evidence="23" id="KW-1185">Reference proteome</keyword>
<organism evidence="22 23">
    <name type="scientific">Lysobacter antibioticus</name>
    <dbReference type="NCBI Taxonomy" id="84531"/>
    <lineage>
        <taxon>Bacteria</taxon>
        <taxon>Pseudomonadati</taxon>
        <taxon>Pseudomonadota</taxon>
        <taxon>Gammaproteobacteria</taxon>
        <taxon>Lysobacterales</taxon>
        <taxon>Lysobacteraceae</taxon>
        <taxon>Lysobacter</taxon>
    </lineage>
</organism>
<evidence type="ECO:0000256" key="15">
    <source>
        <dbReference type="ARBA" id="ARBA00067082"/>
    </source>
</evidence>
<evidence type="ECO:0000256" key="18">
    <source>
        <dbReference type="RuleBase" id="RU003794"/>
    </source>
</evidence>
<feature type="domain" description="Prepilin type IV endopeptidase peptidase" evidence="20">
    <location>
        <begin position="133"/>
        <end position="249"/>
    </location>
</feature>
<feature type="transmembrane region" description="Helical" evidence="19">
    <location>
        <begin position="266"/>
        <end position="289"/>
    </location>
</feature>
<dbReference type="Proteomes" id="UP000060787">
    <property type="component" value="Chromosome"/>
</dbReference>
<dbReference type="EMBL" id="CP011129">
    <property type="protein sequence ID" value="ALN79345.1"/>
    <property type="molecule type" value="Genomic_DNA"/>
</dbReference>
<evidence type="ECO:0000256" key="11">
    <source>
        <dbReference type="ARBA" id="ARBA00022989"/>
    </source>
</evidence>
<feature type="transmembrane region" description="Helical" evidence="19">
    <location>
        <begin position="221"/>
        <end position="254"/>
    </location>
</feature>
<dbReference type="InterPro" id="IPR014032">
    <property type="entry name" value="Peptidase_A24A_bac"/>
</dbReference>
<comment type="subcellular location">
    <subcellularLocation>
        <location evidence="1">Cell inner membrane</location>
        <topology evidence="1">Multi-pass membrane protein</topology>
    </subcellularLocation>
    <subcellularLocation>
        <location evidence="18">Cell membrane</location>
        <topology evidence="18">Multi-pass membrane protein</topology>
    </subcellularLocation>
</comment>
<keyword evidence="9 18" id="KW-0812">Transmembrane</keyword>
<dbReference type="EC" id="3.4.23.43" evidence="15 18"/>
<evidence type="ECO:0000256" key="2">
    <source>
        <dbReference type="ARBA" id="ARBA00005801"/>
    </source>
</evidence>
<keyword evidence="8" id="KW-0949">S-adenosyl-L-methionine</keyword>
<evidence type="ECO:0000256" key="19">
    <source>
        <dbReference type="SAM" id="Phobius"/>
    </source>
</evidence>
<dbReference type="PRINTS" id="PR00864">
    <property type="entry name" value="PREPILNPTASE"/>
</dbReference>
<comment type="function">
    <text evidence="18">Plays an essential role in type IV pili and type II pseudopili formation by proteolytically removing the leader sequence from substrate proteins and subsequently monomethylating the alpha-amino group of the newly exposed N-terminal phenylalanine.</text>
</comment>
<keyword evidence="7 18" id="KW-0808">Transferase</keyword>
<feature type="domain" description="Prepilin peptidase A24 N-terminal" evidence="21">
    <location>
        <begin position="18"/>
        <end position="123"/>
    </location>
</feature>
<keyword evidence="3" id="KW-1003">Cell membrane</keyword>
<dbReference type="AlphaFoldDB" id="A0A0S2F7A0"/>
<proteinExistence type="inferred from homology"/>
<evidence type="ECO:0000256" key="13">
    <source>
        <dbReference type="ARBA" id="ARBA00023268"/>
    </source>
</evidence>
<evidence type="ECO:0000256" key="3">
    <source>
        <dbReference type="ARBA" id="ARBA00022475"/>
    </source>
</evidence>
<comment type="similarity">
    <text evidence="2 17">Belongs to the peptidase A24 family.</text>
</comment>
<dbReference type="FunFam" id="1.20.120.1220:FF:000001">
    <property type="entry name" value="Type 4 prepilin-like proteins leader peptide-processing enzyme"/>
    <property type="match status" value="1"/>
</dbReference>
<feature type="transmembrane region" description="Helical" evidence="19">
    <location>
        <begin position="129"/>
        <end position="147"/>
    </location>
</feature>
<dbReference type="Pfam" id="PF06750">
    <property type="entry name" value="A24_N_bact"/>
    <property type="match status" value="1"/>
</dbReference>
<dbReference type="GO" id="GO:0006465">
    <property type="term" value="P:signal peptide processing"/>
    <property type="evidence" value="ECO:0007669"/>
    <property type="project" value="TreeGrafter"/>
</dbReference>
<dbReference type="GO" id="GO:0005886">
    <property type="term" value="C:plasma membrane"/>
    <property type="evidence" value="ECO:0007669"/>
    <property type="project" value="UniProtKB-SubCell"/>
</dbReference>
<dbReference type="InterPro" id="IPR050882">
    <property type="entry name" value="Prepilin_peptidase/N-MTase"/>
</dbReference>
<comment type="catalytic activity">
    <reaction evidence="14 18">
        <text>Typically cleaves a -Gly-|-Phe- bond to release an N-terminal, basic peptide of 5-8 residues from type IV prepilin, and then N-methylates the new N-terminal amino group, the methyl donor being S-adenosyl-L-methionine.</text>
        <dbReference type="EC" id="3.4.23.43"/>
    </reaction>
</comment>
<dbReference type="GO" id="GO:0032259">
    <property type="term" value="P:methylation"/>
    <property type="evidence" value="ECO:0007669"/>
    <property type="project" value="UniProtKB-KW"/>
</dbReference>
<evidence type="ECO:0000256" key="17">
    <source>
        <dbReference type="RuleBase" id="RU003793"/>
    </source>
</evidence>
<accession>A0A0S2F7A0</accession>
<reference evidence="22 23" key="1">
    <citation type="journal article" date="2015" name="BMC Genomics">
        <title>Comparative genomics and metabolic profiling of the genus Lysobacter.</title>
        <authorList>
            <person name="de Bruijn I."/>
            <person name="Cheng X."/>
            <person name="de Jager V."/>
            <person name="Exposito R.G."/>
            <person name="Watrous J."/>
            <person name="Patel N."/>
            <person name="Postma J."/>
            <person name="Dorrestein P.C."/>
            <person name="Kobayashi D."/>
            <person name="Raaijmakers J.M."/>
        </authorList>
    </citation>
    <scope>NUCLEOTIDE SEQUENCE [LARGE SCALE GENOMIC DNA]</scope>
    <source>
        <strain evidence="22 23">76</strain>
    </source>
</reference>
<evidence type="ECO:0000256" key="9">
    <source>
        <dbReference type="ARBA" id="ARBA00022692"/>
    </source>
</evidence>
<dbReference type="PATRIC" id="fig|84531.8.peg.1210"/>
<evidence type="ECO:0000313" key="23">
    <source>
        <dbReference type="Proteomes" id="UP000060787"/>
    </source>
</evidence>
<name>A0A0S2F7A0_LYSAN</name>
<dbReference type="InterPro" id="IPR000045">
    <property type="entry name" value="Prepilin_IV_endopep_pep"/>
</dbReference>
<evidence type="ECO:0000256" key="1">
    <source>
        <dbReference type="ARBA" id="ARBA00004429"/>
    </source>
</evidence>
<keyword evidence="6 18" id="KW-0645">Protease</keyword>
<keyword evidence="12 19" id="KW-0472">Membrane</keyword>
<evidence type="ECO:0000259" key="20">
    <source>
        <dbReference type="Pfam" id="PF01478"/>
    </source>
</evidence>
<evidence type="ECO:0000259" key="21">
    <source>
        <dbReference type="Pfam" id="PF06750"/>
    </source>
</evidence>
<keyword evidence="13 18" id="KW-0511">Multifunctional enzyme</keyword>
<protein>
    <recommendedName>
        <fullName evidence="16 18">Prepilin leader peptidase/N-methyltransferase</fullName>
        <ecNumber evidence="18">2.1.1.-</ecNumber>
        <ecNumber evidence="15 18">3.4.23.43</ecNumber>
    </recommendedName>
</protein>
<dbReference type="PANTHER" id="PTHR30487">
    <property type="entry name" value="TYPE 4 PREPILIN-LIKE PROTEINS LEADER PEPTIDE-PROCESSING ENZYME"/>
    <property type="match status" value="1"/>
</dbReference>
<evidence type="ECO:0000313" key="22">
    <source>
        <dbReference type="EMBL" id="ALN79345.1"/>
    </source>
</evidence>
<feature type="transmembrane region" description="Helical" evidence="19">
    <location>
        <begin position="12"/>
        <end position="33"/>
    </location>
</feature>
<evidence type="ECO:0000256" key="8">
    <source>
        <dbReference type="ARBA" id="ARBA00022691"/>
    </source>
</evidence>
<dbReference type="eggNOG" id="COG1989">
    <property type="taxonomic scope" value="Bacteria"/>
</dbReference>
<evidence type="ECO:0000256" key="4">
    <source>
        <dbReference type="ARBA" id="ARBA00022519"/>
    </source>
</evidence>